<dbReference type="Proteomes" id="UP001144673">
    <property type="component" value="Chromosome 4"/>
</dbReference>
<organism evidence="3 4">
    <name type="scientific">Akanthomyces muscarius</name>
    <name type="common">Entomopathogenic fungus</name>
    <name type="synonym">Lecanicillium muscarium</name>
    <dbReference type="NCBI Taxonomy" id="2231603"/>
    <lineage>
        <taxon>Eukaryota</taxon>
        <taxon>Fungi</taxon>
        <taxon>Dikarya</taxon>
        <taxon>Ascomycota</taxon>
        <taxon>Pezizomycotina</taxon>
        <taxon>Sordariomycetes</taxon>
        <taxon>Hypocreomycetidae</taxon>
        <taxon>Hypocreales</taxon>
        <taxon>Cordycipitaceae</taxon>
        <taxon>Akanthomyces</taxon>
    </lineage>
</organism>
<dbReference type="Pfam" id="PF11327">
    <property type="entry name" value="Egh16-like"/>
    <property type="match status" value="1"/>
</dbReference>
<evidence type="ECO:0000256" key="2">
    <source>
        <dbReference type="SAM" id="SignalP"/>
    </source>
</evidence>
<evidence type="ECO:0000313" key="3">
    <source>
        <dbReference type="EMBL" id="KAJ4151111.1"/>
    </source>
</evidence>
<feature type="chain" id="PRO_5040851991" description="Cell surface protein" evidence="2">
    <location>
        <begin position="17"/>
        <end position="306"/>
    </location>
</feature>
<evidence type="ECO:0008006" key="5">
    <source>
        <dbReference type="Google" id="ProtNLM"/>
    </source>
</evidence>
<feature type="region of interest" description="Disordered" evidence="1">
    <location>
        <begin position="97"/>
        <end position="127"/>
    </location>
</feature>
<feature type="signal peptide" evidence="2">
    <location>
        <begin position="1"/>
        <end position="16"/>
    </location>
</feature>
<feature type="compositionally biased region" description="Basic and acidic residues" evidence="1">
    <location>
        <begin position="106"/>
        <end position="118"/>
    </location>
</feature>
<dbReference type="RefSeq" id="XP_056052825.1">
    <property type="nucleotide sequence ID" value="XM_056201033.1"/>
</dbReference>
<reference evidence="3" key="1">
    <citation type="journal article" date="2023" name="Access Microbiol">
        <title>De-novo genome assembly for Akanthomyces muscarius, a biocontrol agent of insect agricultural pests.</title>
        <authorList>
            <person name="Erdos Z."/>
            <person name="Studholme D.J."/>
            <person name="Raymond B."/>
            <person name="Sharma M."/>
        </authorList>
    </citation>
    <scope>NUCLEOTIDE SEQUENCE</scope>
    <source>
        <strain evidence="3">Ve6</strain>
    </source>
</reference>
<gene>
    <name evidence="3" type="ORF">LMH87_011828</name>
</gene>
<keyword evidence="2" id="KW-0732">Signal</keyword>
<evidence type="ECO:0000313" key="4">
    <source>
        <dbReference type="Proteomes" id="UP001144673"/>
    </source>
</evidence>
<name>A0A9W8QBF2_AKAMU</name>
<keyword evidence="4" id="KW-1185">Reference proteome</keyword>
<dbReference type="EMBL" id="JAJHUN010000009">
    <property type="protein sequence ID" value="KAJ4151111.1"/>
    <property type="molecule type" value="Genomic_DNA"/>
</dbReference>
<comment type="caution">
    <text evidence="3">The sequence shown here is derived from an EMBL/GenBank/DDBJ whole genome shotgun (WGS) entry which is preliminary data.</text>
</comment>
<dbReference type="AlphaFoldDB" id="A0A9W8QBF2"/>
<dbReference type="KEGG" id="amus:LMH87_011828"/>
<sequence>MQLFYFTSLLVVGANAHGVLLQVNGANGVTAPGACVLDGTPRNCIVNACGAQADTAIIRDEEMRTHKYGALGWTQGGGNCNPDAVINEYMGLGKAPRYTGGGKSTGKADDVPSEETKQRREHKSHAGGLFQRQSILSLPIIGFLGLGGKRTSYPVETIVGDYAGKGKTDGLPTTNDNGELDLVYRQVNEDGPGPMAVTVDTTSAGTDYKAFTSVKVIQNVPGDGFVGLSLGTNTNYNMKIKLNPDMLCKGEVAGLNNVCFVRIRNNAPAGPFGGAGFFTQSDGSRKRAVAYRLKKRIDAAIEPEHH</sequence>
<protein>
    <recommendedName>
        <fullName evidence="5">Cell surface protein</fullName>
    </recommendedName>
</protein>
<proteinExistence type="predicted"/>
<accession>A0A9W8QBF2</accession>
<evidence type="ECO:0000256" key="1">
    <source>
        <dbReference type="SAM" id="MobiDB-lite"/>
    </source>
</evidence>
<dbReference type="PANTHER" id="PTHR34618:SF1">
    <property type="entry name" value="SECRETED PROTEIN"/>
    <property type="match status" value="1"/>
</dbReference>
<dbReference type="InterPro" id="IPR021476">
    <property type="entry name" value="Egh16-like"/>
</dbReference>
<dbReference type="GeneID" id="80898987"/>
<dbReference type="PANTHER" id="PTHR34618">
    <property type="entry name" value="SURFACE PROTEIN MAS1, PUTATIVE-RELATED"/>
    <property type="match status" value="1"/>
</dbReference>